<name>A0ABU0F621_9PSEU</name>
<organism evidence="7 8">
    <name type="scientific">Amycolatopsis thermophila</name>
    <dbReference type="NCBI Taxonomy" id="206084"/>
    <lineage>
        <taxon>Bacteria</taxon>
        <taxon>Bacillati</taxon>
        <taxon>Actinomycetota</taxon>
        <taxon>Actinomycetes</taxon>
        <taxon>Pseudonocardiales</taxon>
        <taxon>Pseudonocardiaceae</taxon>
        <taxon>Amycolatopsis</taxon>
    </lineage>
</organism>
<dbReference type="CDD" id="cd03257">
    <property type="entry name" value="ABC_NikE_OppD_transporters"/>
    <property type="match status" value="1"/>
</dbReference>
<dbReference type="PANTHER" id="PTHR43776">
    <property type="entry name" value="TRANSPORT ATP-BINDING PROTEIN"/>
    <property type="match status" value="1"/>
</dbReference>
<dbReference type="PROSITE" id="PS50893">
    <property type="entry name" value="ABC_TRANSPORTER_2"/>
    <property type="match status" value="1"/>
</dbReference>
<evidence type="ECO:0000256" key="5">
    <source>
        <dbReference type="SAM" id="MobiDB-lite"/>
    </source>
</evidence>
<dbReference type="Proteomes" id="UP001229651">
    <property type="component" value="Unassembled WGS sequence"/>
</dbReference>
<dbReference type="Pfam" id="PF08352">
    <property type="entry name" value="oligo_HPY"/>
    <property type="match status" value="1"/>
</dbReference>
<gene>
    <name evidence="7" type="ORF">FB470_006832</name>
</gene>
<evidence type="ECO:0000256" key="3">
    <source>
        <dbReference type="ARBA" id="ARBA00022741"/>
    </source>
</evidence>
<dbReference type="InterPro" id="IPR013563">
    <property type="entry name" value="Oligopep_ABC_C"/>
</dbReference>
<accession>A0ABU0F621</accession>
<keyword evidence="2" id="KW-0813">Transport</keyword>
<feature type="domain" description="ABC transporter" evidence="6">
    <location>
        <begin position="6"/>
        <end position="253"/>
    </location>
</feature>
<dbReference type="GO" id="GO:0005524">
    <property type="term" value="F:ATP binding"/>
    <property type="evidence" value="ECO:0007669"/>
    <property type="project" value="UniProtKB-KW"/>
</dbReference>
<dbReference type="EMBL" id="JAUSUT010000001">
    <property type="protein sequence ID" value="MDQ0382838.1"/>
    <property type="molecule type" value="Genomic_DNA"/>
</dbReference>
<evidence type="ECO:0000313" key="7">
    <source>
        <dbReference type="EMBL" id="MDQ0382838.1"/>
    </source>
</evidence>
<dbReference type="InterPro" id="IPR027417">
    <property type="entry name" value="P-loop_NTPase"/>
</dbReference>
<keyword evidence="3" id="KW-0547">Nucleotide-binding</keyword>
<dbReference type="Gene3D" id="3.40.50.300">
    <property type="entry name" value="P-loop containing nucleotide triphosphate hydrolases"/>
    <property type="match status" value="1"/>
</dbReference>
<dbReference type="NCBIfam" id="TIGR01727">
    <property type="entry name" value="oligo_HPY"/>
    <property type="match status" value="1"/>
</dbReference>
<evidence type="ECO:0000256" key="2">
    <source>
        <dbReference type="ARBA" id="ARBA00022448"/>
    </source>
</evidence>
<comment type="similarity">
    <text evidence="1">Belongs to the ABC transporter superfamily.</text>
</comment>
<comment type="caution">
    <text evidence="7">The sequence shown here is derived from an EMBL/GenBank/DDBJ whole genome shotgun (WGS) entry which is preliminary data.</text>
</comment>
<sequence>MSETVLTATDLTKTYTSGRFGRRQTVHAVRGVDFTVGKGETVAVVGESGAGKSTVGRLVLRLMEPDRGTVLFEDIDLRGLSRRDLRRMRPRMQMVFQDPFSSLDPTMTIADSIVEPLLVHGGTTAAQRQGRAAELLVRVGLDPEFGERLPRELSGGQLQRVAIARAISTNPSLIVCDEPVAALDLSIRGQILNLLVGLQAETGVSYLFISHDLSVVEHFAHRVAVMYAGQVVESGPTREVFDSPRHPYTKALLAAVPRPDFGPRDGEADTLVKGERLQEAQIGSGCAYRNRCPAAMAVCETSNPALAAGDHRVACHLSSEEAPGPSHGVLLQSNQRRAG</sequence>
<protein>
    <submittedName>
        <fullName evidence="7">Oligopeptide/dipeptide ABC transporter ATP-binding protein</fullName>
    </submittedName>
</protein>
<dbReference type="PANTHER" id="PTHR43776:SF7">
    <property type="entry name" value="D,D-DIPEPTIDE TRANSPORT ATP-BINDING PROTEIN DDPF-RELATED"/>
    <property type="match status" value="1"/>
</dbReference>
<dbReference type="RefSeq" id="WP_306998364.1">
    <property type="nucleotide sequence ID" value="NZ_JAUSUT010000001.1"/>
</dbReference>
<dbReference type="PROSITE" id="PS00211">
    <property type="entry name" value="ABC_TRANSPORTER_1"/>
    <property type="match status" value="1"/>
</dbReference>
<dbReference type="SMART" id="SM00382">
    <property type="entry name" value="AAA"/>
    <property type="match status" value="1"/>
</dbReference>
<dbReference type="InterPro" id="IPR003439">
    <property type="entry name" value="ABC_transporter-like_ATP-bd"/>
</dbReference>
<dbReference type="SUPFAM" id="SSF52540">
    <property type="entry name" value="P-loop containing nucleoside triphosphate hydrolases"/>
    <property type="match status" value="1"/>
</dbReference>
<dbReference type="InterPro" id="IPR050319">
    <property type="entry name" value="ABC_transp_ATP-bind"/>
</dbReference>
<dbReference type="InterPro" id="IPR017871">
    <property type="entry name" value="ABC_transporter-like_CS"/>
</dbReference>
<dbReference type="Pfam" id="PF00005">
    <property type="entry name" value="ABC_tran"/>
    <property type="match status" value="1"/>
</dbReference>
<proteinExistence type="inferred from homology"/>
<evidence type="ECO:0000256" key="4">
    <source>
        <dbReference type="ARBA" id="ARBA00022840"/>
    </source>
</evidence>
<evidence type="ECO:0000256" key="1">
    <source>
        <dbReference type="ARBA" id="ARBA00005417"/>
    </source>
</evidence>
<feature type="region of interest" description="Disordered" evidence="5">
    <location>
        <begin position="319"/>
        <end position="339"/>
    </location>
</feature>
<keyword evidence="8" id="KW-1185">Reference proteome</keyword>
<evidence type="ECO:0000313" key="8">
    <source>
        <dbReference type="Proteomes" id="UP001229651"/>
    </source>
</evidence>
<keyword evidence="4 7" id="KW-0067">ATP-binding</keyword>
<evidence type="ECO:0000259" key="6">
    <source>
        <dbReference type="PROSITE" id="PS50893"/>
    </source>
</evidence>
<reference evidence="7 8" key="1">
    <citation type="submission" date="2023-07" db="EMBL/GenBank/DDBJ databases">
        <title>Sequencing the genomes of 1000 actinobacteria strains.</title>
        <authorList>
            <person name="Klenk H.-P."/>
        </authorList>
    </citation>
    <scope>NUCLEOTIDE SEQUENCE [LARGE SCALE GENOMIC DNA]</scope>
    <source>
        <strain evidence="7 8">DSM 45805</strain>
    </source>
</reference>
<dbReference type="InterPro" id="IPR003593">
    <property type="entry name" value="AAA+_ATPase"/>
</dbReference>